<dbReference type="OrthoDB" id="193379at2"/>
<keyword evidence="5" id="KW-1185">Reference proteome</keyword>
<evidence type="ECO:0000313" key="4">
    <source>
        <dbReference type="EMBL" id="SHI11211.1"/>
    </source>
</evidence>
<dbReference type="InterPro" id="IPR036412">
    <property type="entry name" value="HAD-like_sf"/>
</dbReference>
<dbReference type="GO" id="GO:0000287">
    <property type="term" value="F:magnesium ion binding"/>
    <property type="evidence" value="ECO:0007669"/>
    <property type="project" value="TreeGrafter"/>
</dbReference>
<dbReference type="InterPro" id="IPR023214">
    <property type="entry name" value="HAD_sf"/>
</dbReference>
<proteinExistence type="predicted"/>
<dbReference type="GO" id="GO:0051479">
    <property type="term" value="P:mannosylglycerate biosynthetic process"/>
    <property type="evidence" value="ECO:0007669"/>
    <property type="project" value="InterPro"/>
</dbReference>
<dbReference type="PANTHER" id="PTHR10000">
    <property type="entry name" value="PHOSPHOSERINE PHOSPHATASE"/>
    <property type="match status" value="1"/>
</dbReference>
<dbReference type="InterPro" id="IPR006379">
    <property type="entry name" value="HAD-SF_hydro_IIB"/>
</dbReference>
<gene>
    <name evidence="4" type="ORF">SAMN02745129_4228</name>
</gene>
<dbReference type="PANTHER" id="PTHR10000:SF8">
    <property type="entry name" value="HAD SUPERFAMILY HYDROLASE-LIKE, TYPE 3"/>
    <property type="match status" value="1"/>
</dbReference>
<dbReference type="Proteomes" id="UP000184268">
    <property type="component" value="Unassembled WGS sequence"/>
</dbReference>
<dbReference type="GO" id="GO:0050531">
    <property type="term" value="F:mannosyl-3-phosphoglycerate phosphatase activity"/>
    <property type="evidence" value="ECO:0007669"/>
    <property type="project" value="InterPro"/>
</dbReference>
<dbReference type="SUPFAM" id="SSF56784">
    <property type="entry name" value="HAD-like"/>
    <property type="match status" value="1"/>
</dbReference>
<evidence type="ECO:0000256" key="2">
    <source>
        <dbReference type="ARBA" id="ARBA00022801"/>
    </source>
</evidence>
<name>A0A1M5YGL5_9GAMM</name>
<dbReference type="AlphaFoldDB" id="A0A1M5YGL5"/>
<reference evidence="4 5" key="1">
    <citation type="submission" date="2016-11" db="EMBL/GenBank/DDBJ databases">
        <authorList>
            <person name="Jaros S."/>
            <person name="Januszkiewicz K."/>
            <person name="Wedrychowicz H."/>
        </authorList>
    </citation>
    <scope>NUCLEOTIDE SEQUENCE [LARGE SCALE GENOMIC DNA]</scope>
    <source>
        <strain evidence="4 5">DSM 16917</strain>
    </source>
</reference>
<keyword evidence="2" id="KW-0378">Hydrolase</keyword>
<dbReference type="Gene3D" id="3.40.50.1000">
    <property type="entry name" value="HAD superfamily/HAD-like"/>
    <property type="match status" value="1"/>
</dbReference>
<dbReference type="SFLD" id="SFLDG01140">
    <property type="entry name" value="C2.B:_Phosphomannomutase_and_P"/>
    <property type="match status" value="1"/>
</dbReference>
<sequence>MTHGATPRLIVTDLDGTLLDHHSYSVDAARPALAQCQALGVPVIFNTSKTRAETEALAKQLGLSHPFIVENGSAVLIPKDYFLSGQPAQAHCLGEERSRLLRWLARVRKEEQLSFEGFADWSLAQIIEHTGLSEAQAEAASQREYSEPFLWQDTEHKFLHLQKQANKKGFRLLKGGRFFHLLGKTDKGQAMRWLAEQYQQAWGNTPQLIALGDGHNDIDMLEAADVAVLVRSPAHEFPELSGHNTIIKTDATGPQGWADAVLELLQAET</sequence>
<protein>
    <submittedName>
        <fullName evidence="4">Mannosyl-3-phosphoglycerate phosphatase</fullName>
    </submittedName>
</protein>
<dbReference type="SFLD" id="SFLDG01142">
    <property type="entry name" value="C2.B.2:_Mannosyl-3-phosphoglyc"/>
    <property type="match status" value="1"/>
</dbReference>
<accession>A0A1M5YGL5</accession>
<keyword evidence="3" id="KW-0460">Magnesium</keyword>
<dbReference type="NCBIfam" id="TIGR01484">
    <property type="entry name" value="HAD-SF-IIB"/>
    <property type="match status" value="1"/>
</dbReference>
<evidence type="ECO:0000313" key="5">
    <source>
        <dbReference type="Proteomes" id="UP000184268"/>
    </source>
</evidence>
<dbReference type="Pfam" id="PF08282">
    <property type="entry name" value="Hydrolase_3"/>
    <property type="match status" value="1"/>
</dbReference>
<dbReference type="EMBL" id="FQXG01000007">
    <property type="protein sequence ID" value="SHI11211.1"/>
    <property type="molecule type" value="Genomic_DNA"/>
</dbReference>
<dbReference type="InterPro" id="IPR006381">
    <property type="entry name" value="HAD-SF-IIB-MPGP"/>
</dbReference>
<dbReference type="GO" id="GO:0005829">
    <property type="term" value="C:cytosol"/>
    <property type="evidence" value="ECO:0007669"/>
    <property type="project" value="TreeGrafter"/>
</dbReference>
<dbReference type="NCBIfam" id="TIGR01486">
    <property type="entry name" value="HAD-SF-IIB-MPGP"/>
    <property type="match status" value="1"/>
</dbReference>
<evidence type="ECO:0000256" key="3">
    <source>
        <dbReference type="ARBA" id="ARBA00022842"/>
    </source>
</evidence>
<dbReference type="STRING" id="299255.SAMN02745129_4228"/>
<dbReference type="RefSeq" id="WP_067660514.1">
    <property type="nucleotide sequence ID" value="NZ_FQXG01000007.1"/>
</dbReference>
<evidence type="ECO:0000256" key="1">
    <source>
        <dbReference type="ARBA" id="ARBA00022723"/>
    </source>
</evidence>
<dbReference type="Gene3D" id="3.30.980.20">
    <property type="entry name" value="Putative mannosyl-3-phosphoglycerate phosphatase, domain 2"/>
    <property type="match status" value="1"/>
</dbReference>
<organism evidence="4 5">
    <name type="scientific">Ferrimonas marina</name>
    <dbReference type="NCBI Taxonomy" id="299255"/>
    <lineage>
        <taxon>Bacteria</taxon>
        <taxon>Pseudomonadati</taxon>
        <taxon>Pseudomonadota</taxon>
        <taxon>Gammaproteobacteria</taxon>
        <taxon>Alteromonadales</taxon>
        <taxon>Ferrimonadaceae</taxon>
        <taxon>Ferrimonas</taxon>
    </lineage>
</organism>
<dbReference type="SFLD" id="SFLDS00003">
    <property type="entry name" value="Haloacid_Dehalogenase"/>
    <property type="match status" value="1"/>
</dbReference>
<keyword evidence="1" id="KW-0479">Metal-binding</keyword>